<protein>
    <submittedName>
        <fullName evidence="3">Uncharacterized protein</fullName>
    </submittedName>
</protein>
<feature type="transmembrane region" description="Helical" evidence="2">
    <location>
        <begin position="127"/>
        <end position="145"/>
    </location>
</feature>
<reference evidence="3 4" key="1">
    <citation type="submission" date="2019-06" db="EMBL/GenBank/DDBJ databases">
        <title>Genomic Encyclopedia of Archaeal and Bacterial Type Strains, Phase II (KMG-II): from individual species to whole genera.</title>
        <authorList>
            <person name="Goeker M."/>
        </authorList>
    </citation>
    <scope>NUCLEOTIDE SEQUENCE [LARGE SCALE GENOMIC DNA]</scope>
    <source>
        <strain evidence="3 4">DSM 18423</strain>
    </source>
</reference>
<feature type="compositionally biased region" description="Polar residues" evidence="1">
    <location>
        <begin position="1"/>
        <end position="10"/>
    </location>
</feature>
<proteinExistence type="predicted"/>
<evidence type="ECO:0000256" key="2">
    <source>
        <dbReference type="SAM" id="Phobius"/>
    </source>
</evidence>
<dbReference type="EMBL" id="VFPT01000003">
    <property type="protein sequence ID" value="TQM90179.1"/>
    <property type="molecule type" value="Genomic_DNA"/>
</dbReference>
<dbReference type="RefSeq" id="WP_142085311.1">
    <property type="nucleotide sequence ID" value="NZ_VFPT01000003.1"/>
</dbReference>
<accession>A0A543K527</accession>
<evidence type="ECO:0000256" key="1">
    <source>
        <dbReference type="SAM" id="MobiDB-lite"/>
    </source>
</evidence>
<keyword evidence="2" id="KW-0472">Membrane</keyword>
<keyword evidence="4" id="KW-1185">Reference proteome</keyword>
<evidence type="ECO:0000313" key="4">
    <source>
        <dbReference type="Proteomes" id="UP000320582"/>
    </source>
</evidence>
<dbReference type="AlphaFoldDB" id="A0A543K527"/>
<keyword evidence="2" id="KW-0812">Transmembrane</keyword>
<sequence length="220" mass="24325">MSDDNNQGSPDDSKKGMDISKLAEQLQLPSGRALGDLTKQLNDQFRSIEALRAPSLPTALRTPPRNPTFDTNDHLERIEQRFDKMLDVAANGAQIATELQAHAADFLKKFEKAASDNDRSAERAIRLGGYAVLIALVAPIFQIVYTEVWRVPKETASIEAVILDMQVEIASLRQTQIEAADRIADALERSDQQLIDVLRDVANSLAVHPPNFEIDPDPAE</sequence>
<comment type="caution">
    <text evidence="3">The sequence shown here is derived from an EMBL/GenBank/DDBJ whole genome shotgun (WGS) entry which is preliminary data.</text>
</comment>
<name>A0A543K527_9RHOB</name>
<evidence type="ECO:0000313" key="3">
    <source>
        <dbReference type="EMBL" id="TQM90179.1"/>
    </source>
</evidence>
<organism evidence="3 4">
    <name type="scientific">Roseinatronobacter monicus</name>
    <dbReference type="NCBI Taxonomy" id="393481"/>
    <lineage>
        <taxon>Bacteria</taxon>
        <taxon>Pseudomonadati</taxon>
        <taxon>Pseudomonadota</taxon>
        <taxon>Alphaproteobacteria</taxon>
        <taxon>Rhodobacterales</taxon>
        <taxon>Paracoccaceae</taxon>
        <taxon>Roseinatronobacter</taxon>
    </lineage>
</organism>
<dbReference type="Proteomes" id="UP000320582">
    <property type="component" value="Unassembled WGS sequence"/>
</dbReference>
<feature type="region of interest" description="Disordered" evidence="1">
    <location>
        <begin position="1"/>
        <end position="23"/>
    </location>
</feature>
<keyword evidence="2" id="KW-1133">Transmembrane helix</keyword>
<gene>
    <name evidence="3" type="ORF">BD293_4105</name>
</gene>
<dbReference type="OrthoDB" id="7821729at2"/>